<dbReference type="InterPro" id="IPR025327">
    <property type="entry name" value="DUF4233"/>
</dbReference>
<evidence type="ECO:0008006" key="3">
    <source>
        <dbReference type="Google" id="ProtNLM"/>
    </source>
</evidence>
<keyword evidence="1" id="KW-0472">Membrane</keyword>
<reference evidence="2" key="1">
    <citation type="submission" date="2016-10" db="EMBL/GenBank/DDBJ databases">
        <title>Sequence of Gallionella enrichment culture.</title>
        <authorList>
            <person name="Poehlein A."/>
            <person name="Muehling M."/>
            <person name="Daniel R."/>
        </authorList>
    </citation>
    <scope>NUCLEOTIDE SEQUENCE</scope>
</reference>
<gene>
    <name evidence="2" type="ORF">GALL_448490</name>
</gene>
<sequence length="99" mass="10175">MEAFVVGFAMLVAKDLSSHSAIPASVLGLGIAILAILAAALLRNRAGWLLGWVVQVLVVAAGFVVSTMYFLGALFAVLFGAAIILGKKGEAARAAFNKS</sequence>
<feature type="transmembrane region" description="Helical" evidence="1">
    <location>
        <begin position="20"/>
        <end position="39"/>
    </location>
</feature>
<dbReference type="AlphaFoldDB" id="A0A1J5PRT6"/>
<keyword evidence="1" id="KW-1133">Transmembrane helix</keyword>
<proteinExistence type="predicted"/>
<accession>A0A1J5PRT6</accession>
<feature type="transmembrane region" description="Helical" evidence="1">
    <location>
        <begin position="46"/>
        <end position="63"/>
    </location>
</feature>
<organism evidence="2">
    <name type="scientific">mine drainage metagenome</name>
    <dbReference type="NCBI Taxonomy" id="410659"/>
    <lineage>
        <taxon>unclassified sequences</taxon>
        <taxon>metagenomes</taxon>
        <taxon>ecological metagenomes</taxon>
    </lineage>
</organism>
<feature type="transmembrane region" description="Helical" evidence="1">
    <location>
        <begin position="69"/>
        <end position="86"/>
    </location>
</feature>
<dbReference type="EMBL" id="MLJW01002842">
    <property type="protein sequence ID" value="OIQ73512.1"/>
    <property type="molecule type" value="Genomic_DNA"/>
</dbReference>
<keyword evidence="1" id="KW-0812">Transmembrane</keyword>
<name>A0A1J5PRT6_9ZZZZ</name>
<protein>
    <recommendedName>
        <fullName evidence="3">DUF4233 domain-containing protein</fullName>
    </recommendedName>
</protein>
<evidence type="ECO:0000256" key="1">
    <source>
        <dbReference type="SAM" id="Phobius"/>
    </source>
</evidence>
<dbReference type="Pfam" id="PF14017">
    <property type="entry name" value="DUF4233"/>
    <property type="match status" value="1"/>
</dbReference>
<comment type="caution">
    <text evidence="2">The sequence shown here is derived from an EMBL/GenBank/DDBJ whole genome shotgun (WGS) entry which is preliminary data.</text>
</comment>
<evidence type="ECO:0000313" key="2">
    <source>
        <dbReference type="EMBL" id="OIQ73512.1"/>
    </source>
</evidence>